<evidence type="ECO:0000313" key="7">
    <source>
        <dbReference type="EMBL" id="XBV83929.1"/>
    </source>
</evidence>
<protein>
    <submittedName>
        <fullName evidence="7">AraC family transcriptional regulator</fullName>
    </submittedName>
</protein>
<dbReference type="PROSITE" id="PS01124">
    <property type="entry name" value="HTH_ARAC_FAMILY_2"/>
    <property type="match status" value="1"/>
</dbReference>
<dbReference type="PANTHER" id="PTHR46796">
    <property type="entry name" value="HTH-TYPE TRANSCRIPTIONAL ACTIVATOR RHAS-RELATED"/>
    <property type="match status" value="1"/>
</dbReference>
<dbReference type="SMART" id="SM00342">
    <property type="entry name" value="HTH_ARAC"/>
    <property type="match status" value="1"/>
</dbReference>
<dbReference type="Gene3D" id="1.10.10.60">
    <property type="entry name" value="Homeodomain-like"/>
    <property type="match status" value="2"/>
</dbReference>
<evidence type="ECO:0000256" key="5">
    <source>
        <dbReference type="ARBA" id="ARBA00023163"/>
    </source>
</evidence>
<dbReference type="GO" id="GO:0043565">
    <property type="term" value="F:sequence-specific DNA binding"/>
    <property type="evidence" value="ECO:0007669"/>
    <property type="project" value="InterPro"/>
</dbReference>
<dbReference type="AlphaFoldDB" id="A0AAU7U627"/>
<gene>
    <name evidence="7" type="ORF">ABOD76_04365</name>
</gene>
<dbReference type="SUPFAM" id="SSF51215">
    <property type="entry name" value="Regulatory protein AraC"/>
    <property type="match status" value="1"/>
</dbReference>
<evidence type="ECO:0000259" key="6">
    <source>
        <dbReference type="PROSITE" id="PS01124"/>
    </source>
</evidence>
<dbReference type="SUPFAM" id="SSF46689">
    <property type="entry name" value="Homeodomain-like"/>
    <property type="match status" value="1"/>
</dbReference>
<keyword evidence="2" id="KW-0805">Transcription regulation</keyword>
<keyword evidence="4" id="KW-0010">Activator</keyword>
<evidence type="ECO:0000256" key="3">
    <source>
        <dbReference type="ARBA" id="ARBA00023125"/>
    </source>
</evidence>
<keyword evidence="3" id="KW-0238">DNA-binding</keyword>
<dbReference type="Gene3D" id="2.60.120.10">
    <property type="entry name" value="Jelly Rolls"/>
    <property type="match status" value="1"/>
</dbReference>
<dbReference type="InterPro" id="IPR050204">
    <property type="entry name" value="AraC_XylS_family_regulators"/>
</dbReference>
<evidence type="ECO:0000256" key="2">
    <source>
        <dbReference type="ARBA" id="ARBA00023015"/>
    </source>
</evidence>
<dbReference type="Pfam" id="PF02311">
    <property type="entry name" value="AraC_binding"/>
    <property type="match status" value="1"/>
</dbReference>
<organism evidence="7">
    <name type="scientific">Deinococcus sonorensis KR-87</name>
    <dbReference type="NCBI Taxonomy" id="694439"/>
    <lineage>
        <taxon>Bacteria</taxon>
        <taxon>Thermotogati</taxon>
        <taxon>Deinococcota</taxon>
        <taxon>Deinococci</taxon>
        <taxon>Deinococcales</taxon>
        <taxon>Deinococcaceae</taxon>
        <taxon>Deinococcus</taxon>
    </lineage>
</organism>
<dbReference type="InterPro" id="IPR018060">
    <property type="entry name" value="HTH_AraC"/>
</dbReference>
<proteinExistence type="predicted"/>
<sequence>MTAPQLRFERVAPGRAFHAAVVQVRGGQGVTAHRHDFWELFVVREGQGRHLVGGEDLPLGPGSLVLVRPEDQHRIETRPDGHLQFVNVAVPDRAWREIAAWTGLQGTLQEWSATALPPTVTVAAERRGECVEAFRLALRAYGQSPDRLALCRFLGAVLPLLCPAPPPSAAVGPPWLAPALALLRDPEHLRAGVPRLLAHAGVSATHLARVVRDVHGVTPTQLVNGRRLTRAADLLMTTPAEVIEVAALCGFENLSHFYRLFKQRYGTPPGTFRLEARSAVAPYRSGREEVDEA</sequence>
<dbReference type="PRINTS" id="PR00032">
    <property type="entry name" value="HTHARAC"/>
</dbReference>
<dbReference type="RefSeq" id="WP_350241803.1">
    <property type="nucleotide sequence ID" value="NZ_CP158298.1"/>
</dbReference>
<dbReference type="InterPro" id="IPR037923">
    <property type="entry name" value="HTH-like"/>
</dbReference>
<dbReference type="EMBL" id="CP158298">
    <property type="protein sequence ID" value="XBV83929.1"/>
    <property type="molecule type" value="Genomic_DNA"/>
</dbReference>
<dbReference type="InterPro" id="IPR009057">
    <property type="entry name" value="Homeodomain-like_sf"/>
</dbReference>
<dbReference type="Pfam" id="PF12833">
    <property type="entry name" value="HTH_18"/>
    <property type="match status" value="1"/>
</dbReference>
<dbReference type="PROSITE" id="PS00041">
    <property type="entry name" value="HTH_ARAC_FAMILY_1"/>
    <property type="match status" value="1"/>
</dbReference>
<name>A0AAU7U627_9DEIO</name>
<dbReference type="GO" id="GO:0003700">
    <property type="term" value="F:DNA-binding transcription factor activity"/>
    <property type="evidence" value="ECO:0007669"/>
    <property type="project" value="InterPro"/>
</dbReference>
<evidence type="ECO:0000256" key="4">
    <source>
        <dbReference type="ARBA" id="ARBA00023159"/>
    </source>
</evidence>
<evidence type="ECO:0000256" key="1">
    <source>
        <dbReference type="ARBA" id="ARBA00022490"/>
    </source>
</evidence>
<dbReference type="InterPro" id="IPR014710">
    <property type="entry name" value="RmlC-like_jellyroll"/>
</dbReference>
<dbReference type="KEGG" id="dsc:ABOD76_04365"/>
<dbReference type="InterPro" id="IPR020449">
    <property type="entry name" value="Tscrpt_reg_AraC-type_HTH"/>
</dbReference>
<reference evidence="7" key="1">
    <citation type="submission" date="2024-06" db="EMBL/GenBank/DDBJ databases">
        <title>Draft Genome Sequence of Deinococcus sonorensis Type Strain KR-87, a Biofilm Producing Representative of the Genus Deinococcus.</title>
        <authorList>
            <person name="Boren L.S."/>
            <person name="Grosso R.A."/>
            <person name="Hugenberg-Cox A.N."/>
            <person name="Hill J.T.E."/>
            <person name="Albert C.M."/>
            <person name="Tuohy J.M."/>
        </authorList>
    </citation>
    <scope>NUCLEOTIDE SEQUENCE</scope>
    <source>
        <strain evidence="7">KR-87</strain>
        <plasmid evidence="7">pDson03</plasmid>
    </source>
</reference>
<keyword evidence="7" id="KW-0614">Plasmid</keyword>
<dbReference type="InterPro" id="IPR018062">
    <property type="entry name" value="HTH_AraC-typ_CS"/>
</dbReference>
<keyword evidence="5" id="KW-0804">Transcription</keyword>
<accession>A0AAU7U627</accession>
<dbReference type="PANTHER" id="PTHR46796:SF13">
    <property type="entry name" value="HTH-TYPE TRANSCRIPTIONAL ACTIVATOR RHAS"/>
    <property type="match status" value="1"/>
</dbReference>
<keyword evidence="1" id="KW-0963">Cytoplasm</keyword>
<feature type="domain" description="HTH araC/xylS-type" evidence="6">
    <location>
        <begin position="177"/>
        <end position="275"/>
    </location>
</feature>
<dbReference type="InterPro" id="IPR003313">
    <property type="entry name" value="AraC-bd"/>
</dbReference>
<geneLocation type="plasmid" evidence="7">
    <name>pDson03</name>
</geneLocation>